<keyword evidence="2" id="KW-1185">Reference proteome</keyword>
<protein>
    <submittedName>
        <fullName evidence="1">Uncharacterized protein</fullName>
    </submittedName>
</protein>
<gene>
    <name evidence="1" type="ORF">L6452_06870</name>
</gene>
<sequence>MSSPLLCDVYVYQVAGGGGSSDGWRTVEVVLEPKDEDEEMRFTGLTTEMEVEGLSEKIESNSFMLRRRVQQRTENFR</sequence>
<name>A0ACB9EKT8_ARCLA</name>
<dbReference type="Proteomes" id="UP001055879">
    <property type="component" value="Linkage Group LG02"/>
</dbReference>
<accession>A0ACB9EKT8</accession>
<comment type="caution">
    <text evidence="1">The sequence shown here is derived from an EMBL/GenBank/DDBJ whole genome shotgun (WGS) entry which is preliminary data.</text>
</comment>
<evidence type="ECO:0000313" key="1">
    <source>
        <dbReference type="EMBL" id="KAI3759223.1"/>
    </source>
</evidence>
<reference evidence="2" key="1">
    <citation type="journal article" date="2022" name="Mol. Ecol. Resour.">
        <title>The genomes of chicory, endive, great burdock and yacon provide insights into Asteraceae palaeo-polyploidization history and plant inulin production.</title>
        <authorList>
            <person name="Fan W."/>
            <person name="Wang S."/>
            <person name="Wang H."/>
            <person name="Wang A."/>
            <person name="Jiang F."/>
            <person name="Liu H."/>
            <person name="Zhao H."/>
            <person name="Xu D."/>
            <person name="Zhang Y."/>
        </authorList>
    </citation>
    <scope>NUCLEOTIDE SEQUENCE [LARGE SCALE GENOMIC DNA]</scope>
    <source>
        <strain evidence="2">cv. Niubang</strain>
    </source>
</reference>
<reference evidence="1 2" key="2">
    <citation type="journal article" date="2022" name="Mol. Ecol. Resour.">
        <title>The genomes of chicory, endive, great burdock and yacon provide insights into Asteraceae paleo-polyploidization history and plant inulin production.</title>
        <authorList>
            <person name="Fan W."/>
            <person name="Wang S."/>
            <person name="Wang H."/>
            <person name="Wang A."/>
            <person name="Jiang F."/>
            <person name="Liu H."/>
            <person name="Zhao H."/>
            <person name="Xu D."/>
            <person name="Zhang Y."/>
        </authorList>
    </citation>
    <scope>NUCLEOTIDE SEQUENCE [LARGE SCALE GENOMIC DNA]</scope>
    <source>
        <strain evidence="2">cv. Niubang</strain>
    </source>
</reference>
<dbReference type="EMBL" id="CM042048">
    <property type="protein sequence ID" value="KAI3759223.1"/>
    <property type="molecule type" value="Genomic_DNA"/>
</dbReference>
<evidence type="ECO:0000313" key="2">
    <source>
        <dbReference type="Proteomes" id="UP001055879"/>
    </source>
</evidence>
<proteinExistence type="predicted"/>
<organism evidence="1 2">
    <name type="scientific">Arctium lappa</name>
    <name type="common">Greater burdock</name>
    <name type="synonym">Lappa major</name>
    <dbReference type="NCBI Taxonomy" id="4217"/>
    <lineage>
        <taxon>Eukaryota</taxon>
        <taxon>Viridiplantae</taxon>
        <taxon>Streptophyta</taxon>
        <taxon>Embryophyta</taxon>
        <taxon>Tracheophyta</taxon>
        <taxon>Spermatophyta</taxon>
        <taxon>Magnoliopsida</taxon>
        <taxon>eudicotyledons</taxon>
        <taxon>Gunneridae</taxon>
        <taxon>Pentapetalae</taxon>
        <taxon>asterids</taxon>
        <taxon>campanulids</taxon>
        <taxon>Asterales</taxon>
        <taxon>Asteraceae</taxon>
        <taxon>Carduoideae</taxon>
        <taxon>Cardueae</taxon>
        <taxon>Arctiinae</taxon>
        <taxon>Arctium</taxon>
    </lineage>
</organism>